<organism evidence="2 3">
    <name type="scientific">Gottfriedia solisilvae</name>
    <dbReference type="NCBI Taxonomy" id="1516104"/>
    <lineage>
        <taxon>Bacteria</taxon>
        <taxon>Bacillati</taxon>
        <taxon>Bacillota</taxon>
        <taxon>Bacilli</taxon>
        <taxon>Bacillales</taxon>
        <taxon>Bacillaceae</taxon>
        <taxon>Gottfriedia</taxon>
    </lineage>
</organism>
<dbReference type="InterPro" id="IPR035406">
    <property type="entry name" value="DUF5412"/>
</dbReference>
<keyword evidence="3" id="KW-1185">Reference proteome</keyword>
<dbReference type="Proteomes" id="UP000626244">
    <property type="component" value="Unassembled WGS sequence"/>
</dbReference>
<evidence type="ECO:0000313" key="3">
    <source>
        <dbReference type="Proteomes" id="UP000626244"/>
    </source>
</evidence>
<evidence type="ECO:0000256" key="1">
    <source>
        <dbReference type="SAM" id="Phobius"/>
    </source>
</evidence>
<gene>
    <name evidence="2" type="ORF">GCM10007380_10010</name>
</gene>
<dbReference type="RefSeq" id="WP_087999223.1">
    <property type="nucleotide sequence ID" value="NZ_BMHB01000001.1"/>
</dbReference>
<feature type="transmembrane region" description="Helical" evidence="1">
    <location>
        <begin position="20"/>
        <end position="42"/>
    </location>
</feature>
<dbReference type="OrthoDB" id="2357451at2"/>
<evidence type="ECO:0008006" key="4">
    <source>
        <dbReference type="Google" id="ProtNLM"/>
    </source>
</evidence>
<dbReference type="EMBL" id="BMHB01000001">
    <property type="protein sequence ID" value="GGI11870.1"/>
    <property type="molecule type" value="Genomic_DNA"/>
</dbReference>
<accession>A0A8J3EWJ3</accession>
<evidence type="ECO:0000313" key="2">
    <source>
        <dbReference type="EMBL" id="GGI11870.1"/>
    </source>
</evidence>
<protein>
    <recommendedName>
        <fullName evidence="4">DUF5412 domain-containing protein</fullName>
    </recommendedName>
</protein>
<keyword evidence="1" id="KW-1133">Transmembrane helix</keyword>
<dbReference type="Pfam" id="PF17428">
    <property type="entry name" value="DUF5412"/>
    <property type="match status" value="1"/>
</dbReference>
<dbReference type="AlphaFoldDB" id="A0A8J3EWJ3"/>
<sequence length="135" mass="15648">MTTKIIENKQKWQNKRLKTVKIILLGSLLFVGLLGYGVYWAFFDMNRLPKGDYLTEETSPNGVYTLKAYTNSGGATTSYTIRGELVFNKRNNKTKNIYWNYHENTADINWIDNDTVVINGHTLNVPNDKFDFRNN</sequence>
<keyword evidence="1" id="KW-0812">Transmembrane</keyword>
<reference evidence="3" key="1">
    <citation type="journal article" date="2019" name="Int. J. Syst. Evol. Microbiol.">
        <title>The Global Catalogue of Microorganisms (GCM) 10K type strain sequencing project: providing services to taxonomists for standard genome sequencing and annotation.</title>
        <authorList>
            <consortium name="The Broad Institute Genomics Platform"/>
            <consortium name="The Broad Institute Genome Sequencing Center for Infectious Disease"/>
            <person name="Wu L."/>
            <person name="Ma J."/>
        </authorList>
    </citation>
    <scope>NUCLEOTIDE SEQUENCE [LARGE SCALE GENOMIC DNA]</scope>
    <source>
        <strain evidence="3">CGMCC 1.14993</strain>
    </source>
</reference>
<proteinExistence type="predicted"/>
<name>A0A8J3EWJ3_9BACI</name>
<comment type="caution">
    <text evidence="2">The sequence shown here is derived from an EMBL/GenBank/DDBJ whole genome shotgun (WGS) entry which is preliminary data.</text>
</comment>
<keyword evidence="1" id="KW-0472">Membrane</keyword>